<gene>
    <name evidence="1" type="ORF">DPX16_7297</name>
</gene>
<sequence length="143" mass="16431">MTTAKRLSENRFGAEKRSIRDWVRPSGERGKLVVKEEGRFRDIPSSPVNMSREIEAFFGPLPPGKVMKYVISLLNHVWRLDVCFHVVLGKRFHWPRMSGWSLSYIPAVNPVPGLSDWCHCTRRGPCVGRKRPPFSLGDHICPY</sequence>
<dbReference type="AlphaFoldDB" id="A0A3N0Z2M8"/>
<accession>A0A3N0Z2M8</accession>
<reference evidence="1 2" key="1">
    <citation type="submission" date="2018-10" db="EMBL/GenBank/DDBJ databases">
        <title>Genome assembly for a Yunnan-Guizhou Plateau 3E fish, Anabarilius grahami (Regan), and its evolutionary and genetic applications.</title>
        <authorList>
            <person name="Jiang W."/>
        </authorList>
    </citation>
    <scope>NUCLEOTIDE SEQUENCE [LARGE SCALE GENOMIC DNA]</scope>
    <source>
        <strain evidence="1">AG-KIZ</strain>
        <tissue evidence="1">Muscle</tissue>
    </source>
</reference>
<dbReference type="Proteomes" id="UP000281406">
    <property type="component" value="Unassembled WGS sequence"/>
</dbReference>
<protein>
    <submittedName>
        <fullName evidence="1">Uncharacterized protein</fullName>
    </submittedName>
</protein>
<dbReference type="EMBL" id="RJVU01015140">
    <property type="protein sequence ID" value="ROL52561.1"/>
    <property type="molecule type" value="Genomic_DNA"/>
</dbReference>
<comment type="caution">
    <text evidence="1">The sequence shown here is derived from an EMBL/GenBank/DDBJ whole genome shotgun (WGS) entry which is preliminary data.</text>
</comment>
<keyword evidence="2" id="KW-1185">Reference proteome</keyword>
<evidence type="ECO:0000313" key="1">
    <source>
        <dbReference type="EMBL" id="ROL52561.1"/>
    </source>
</evidence>
<proteinExistence type="predicted"/>
<name>A0A3N0Z2M8_ANAGA</name>
<evidence type="ECO:0000313" key="2">
    <source>
        <dbReference type="Proteomes" id="UP000281406"/>
    </source>
</evidence>
<organism evidence="1 2">
    <name type="scientific">Anabarilius grahami</name>
    <name type="common">Kanglang fish</name>
    <name type="synonym">Barilius grahami</name>
    <dbReference type="NCBI Taxonomy" id="495550"/>
    <lineage>
        <taxon>Eukaryota</taxon>
        <taxon>Metazoa</taxon>
        <taxon>Chordata</taxon>
        <taxon>Craniata</taxon>
        <taxon>Vertebrata</taxon>
        <taxon>Euteleostomi</taxon>
        <taxon>Actinopterygii</taxon>
        <taxon>Neopterygii</taxon>
        <taxon>Teleostei</taxon>
        <taxon>Ostariophysi</taxon>
        <taxon>Cypriniformes</taxon>
        <taxon>Xenocyprididae</taxon>
        <taxon>Xenocypridinae</taxon>
        <taxon>Xenocypridinae incertae sedis</taxon>
        <taxon>Anabarilius</taxon>
    </lineage>
</organism>